<proteinExistence type="predicted"/>
<accession>A0A453MI70</accession>
<protein>
    <submittedName>
        <fullName evidence="1">Uncharacterized protein</fullName>
    </submittedName>
</protein>
<dbReference type="Gramene" id="AET5Gv21192400.1">
    <property type="protein sequence ID" value="AET5Gv21192400.1"/>
    <property type="gene ID" value="AET5Gv21192400"/>
</dbReference>
<reference evidence="2" key="2">
    <citation type="journal article" date="2017" name="Nat. Plants">
        <title>The Aegilops tauschii genome reveals multiple impacts of transposons.</title>
        <authorList>
            <person name="Zhao G."/>
            <person name="Zou C."/>
            <person name="Li K."/>
            <person name="Wang K."/>
            <person name="Li T."/>
            <person name="Gao L."/>
            <person name="Zhang X."/>
            <person name="Wang H."/>
            <person name="Yang Z."/>
            <person name="Liu X."/>
            <person name="Jiang W."/>
            <person name="Mao L."/>
            <person name="Kong X."/>
            <person name="Jiao Y."/>
            <person name="Jia J."/>
        </authorList>
    </citation>
    <scope>NUCLEOTIDE SEQUENCE [LARGE SCALE GENOMIC DNA]</scope>
    <source>
        <strain evidence="2">cv. AL8/78</strain>
    </source>
</reference>
<reference evidence="1" key="5">
    <citation type="journal article" date="2021" name="G3 (Bethesda)">
        <title>Aegilops tauschii genome assembly Aet v5.0 features greater sequence contiguity and improved annotation.</title>
        <authorList>
            <person name="Wang L."/>
            <person name="Zhu T."/>
            <person name="Rodriguez J.C."/>
            <person name="Deal K.R."/>
            <person name="Dubcovsky J."/>
            <person name="McGuire P.E."/>
            <person name="Lux T."/>
            <person name="Spannagl M."/>
            <person name="Mayer K.F.X."/>
            <person name="Baldrich P."/>
            <person name="Meyers B.C."/>
            <person name="Huo N."/>
            <person name="Gu Y.Q."/>
            <person name="Zhou H."/>
            <person name="Devos K.M."/>
            <person name="Bennetzen J.L."/>
            <person name="Unver T."/>
            <person name="Budak H."/>
            <person name="Gulick P.J."/>
            <person name="Galiba G."/>
            <person name="Kalapos B."/>
            <person name="Nelson D.R."/>
            <person name="Li P."/>
            <person name="You F.M."/>
            <person name="Luo M.C."/>
            <person name="Dvorak J."/>
        </authorList>
    </citation>
    <scope>NUCLEOTIDE SEQUENCE [LARGE SCALE GENOMIC DNA]</scope>
    <source>
        <strain evidence="1">cv. AL8/78</strain>
    </source>
</reference>
<organism evidence="1 2">
    <name type="scientific">Aegilops tauschii subsp. strangulata</name>
    <name type="common">Goatgrass</name>
    <dbReference type="NCBI Taxonomy" id="200361"/>
    <lineage>
        <taxon>Eukaryota</taxon>
        <taxon>Viridiplantae</taxon>
        <taxon>Streptophyta</taxon>
        <taxon>Embryophyta</taxon>
        <taxon>Tracheophyta</taxon>
        <taxon>Spermatophyta</taxon>
        <taxon>Magnoliopsida</taxon>
        <taxon>Liliopsida</taxon>
        <taxon>Poales</taxon>
        <taxon>Poaceae</taxon>
        <taxon>BOP clade</taxon>
        <taxon>Pooideae</taxon>
        <taxon>Triticodae</taxon>
        <taxon>Triticeae</taxon>
        <taxon>Triticinae</taxon>
        <taxon>Aegilops</taxon>
    </lineage>
</organism>
<dbReference type="EnsemblPlants" id="AET5Gv21192400.1">
    <property type="protein sequence ID" value="AET5Gv21192400.1"/>
    <property type="gene ID" value="AET5Gv21192400"/>
</dbReference>
<keyword evidence="2" id="KW-1185">Reference proteome</keyword>
<dbReference type="AlphaFoldDB" id="A0A453MI70"/>
<dbReference type="STRING" id="200361.A0A453MI70"/>
<name>A0A453MI70_AEGTS</name>
<reference evidence="2" key="1">
    <citation type="journal article" date="2014" name="Science">
        <title>Ancient hybridizations among the ancestral genomes of bread wheat.</title>
        <authorList>
            <consortium name="International Wheat Genome Sequencing Consortium,"/>
            <person name="Marcussen T."/>
            <person name="Sandve S.R."/>
            <person name="Heier L."/>
            <person name="Spannagl M."/>
            <person name="Pfeifer M."/>
            <person name="Jakobsen K.S."/>
            <person name="Wulff B.B."/>
            <person name="Steuernagel B."/>
            <person name="Mayer K.F."/>
            <person name="Olsen O.A."/>
        </authorList>
    </citation>
    <scope>NUCLEOTIDE SEQUENCE [LARGE SCALE GENOMIC DNA]</scope>
    <source>
        <strain evidence="2">cv. AL8/78</strain>
    </source>
</reference>
<dbReference type="Proteomes" id="UP000015105">
    <property type="component" value="Chromosome 5D"/>
</dbReference>
<evidence type="ECO:0000313" key="1">
    <source>
        <dbReference type="EnsemblPlants" id="AET5Gv21192400.1"/>
    </source>
</evidence>
<reference evidence="1" key="3">
    <citation type="journal article" date="2017" name="Nature">
        <title>Genome sequence of the progenitor of the wheat D genome Aegilops tauschii.</title>
        <authorList>
            <person name="Luo M.C."/>
            <person name="Gu Y.Q."/>
            <person name="Puiu D."/>
            <person name="Wang H."/>
            <person name="Twardziok S.O."/>
            <person name="Deal K.R."/>
            <person name="Huo N."/>
            <person name="Zhu T."/>
            <person name="Wang L."/>
            <person name="Wang Y."/>
            <person name="McGuire P.E."/>
            <person name="Liu S."/>
            <person name="Long H."/>
            <person name="Ramasamy R.K."/>
            <person name="Rodriguez J.C."/>
            <person name="Van S.L."/>
            <person name="Yuan L."/>
            <person name="Wang Z."/>
            <person name="Xia Z."/>
            <person name="Xiao L."/>
            <person name="Anderson O.D."/>
            <person name="Ouyang S."/>
            <person name="Liang Y."/>
            <person name="Zimin A.V."/>
            <person name="Pertea G."/>
            <person name="Qi P."/>
            <person name="Bennetzen J.L."/>
            <person name="Dai X."/>
            <person name="Dawson M.W."/>
            <person name="Muller H.G."/>
            <person name="Kugler K."/>
            <person name="Rivarola-Duarte L."/>
            <person name="Spannagl M."/>
            <person name="Mayer K.F.X."/>
            <person name="Lu F.H."/>
            <person name="Bevan M.W."/>
            <person name="Leroy P."/>
            <person name="Li P."/>
            <person name="You F.M."/>
            <person name="Sun Q."/>
            <person name="Liu Z."/>
            <person name="Lyons E."/>
            <person name="Wicker T."/>
            <person name="Salzberg S.L."/>
            <person name="Devos K.M."/>
            <person name="Dvorak J."/>
        </authorList>
    </citation>
    <scope>NUCLEOTIDE SEQUENCE [LARGE SCALE GENOMIC DNA]</scope>
    <source>
        <strain evidence="1">cv. AL8/78</strain>
    </source>
</reference>
<sequence>MDDGDELDEYIGKVSGMAARYAMLGSTLDDSAMDKKLLDAVPDRLYAAVAGIEQFCNVEGMAFKEALRRLKAFEERTRRRVQAGGERADGQLMMTAAQWAAQERG</sequence>
<evidence type="ECO:0000313" key="2">
    <source>
        <dbReference type="Proteomes" id="UP000015105"/>
    </source>
</evidence>
<reference evidence="1" key="4">
    <citation type="submission" date="2019-03" db="UniProtKB">
        <authorList>
            <consortium name="EnsemblPlants"/>
        </authorList>
    </citation>
    <scope>IDENTIFICATION</scope>
</reference>